<accession>A0A1Z3MMC1</accession>
<evidence type="ECO:0000313" key="1">
    <source>
        <dbReference type="EMBL" id="ASD48915.1"/>
    </source>
</evidence>
<dbReference type="EMBL" id="KY913898">
    <property type="protein sequence ID" value="ASD48915.1"/>
    <property type="molecule type" value="Genomic_DNA"/>
</dbReference>
<sequence length="46" mass="5245">MTTVSDASQQTFVQRQQRLLNFVIADVNAKIPKSFTIAKASIYEER</sequence>
<keyword evidence="1" id="KW-0614">Plasmid</keyword>
<dbReference type="AlphaFoldDB" id="A0A1Z3MMC1"/>
<name>A0A1Z3MMC1_KLEOX</name>
<organism evidence="1">
    <name type="scientific">Klebsiella oxytoca</name>
    <dbReference type="NCBI Taxonomy" id="571"/>
    <lineage>
        <taxon>Bacteria</taxon>
        <taxon>Pseudomonadati</taxon>
        <taxon>Pseudomonadota</taxon>
        <taxon>Gammaproteobacteria</taxon>
        <taxon>Enterobacterales</taxon>
        <taxon>Enterobacteriaceae</taxon>
        <taxon>Klebsiella/Raoultella group</taxon>
        <taxon>Klebsiella</taxon>
    </lineage>
</organism>
<protein>
    <submittedName>
        <fullName evidence="1">Uncharacterized protein</fullName>
    </submittedName>
</protein>
<geneLocation type="plasmid" evidence="1">
    <name>p2-OXA</name>
</geneLocation>
<reference evidence="1" key="1">
    <citation type="submission" date="2017-04" db="EMBL/GenBank/DDBJ databases">
        <title>First report of Klebsiella oxytoca strain simultaneously producing NDM-1, IMP-4 and KPC-2 carbapenemases.</title>
        <authorList>
            <person name="Wang J."/>
            <person name="Li J."/>
            <person name="Yuan M."/>
            <person name="Chen H."/>
            <person name="Jia Y."/>
            <person name="Zhu X."/>
            <person name="Bai L."/>
            <person name="Bai X."/>
            <person name="Fanning S."/>
        </authorList>
    </citation>
    <scope>NUCLEOTIDE SEQUENCE</scope>
    <source>
        <strain evidence="1">PKOX3</strain>
        <plasmid evidence="1">p2-OXA</plasmid>
    </source>
</reference>
<proteinExistence type="predicted"/>